<evidence type="ECO:0000256" key="2">
    <source>
        <dbReference type="ARBA" id="ARBA00023002"/>
    </source>
</evidence>
<evidence type="ECO:0000256" key="3">
    <source>
        <dbReference type="PIRNR" id="PIRNR036492"/>
    </source>
</evidence>
<gene>
    <name evidence="5" type="ORF">SAMN02745910_04334</name>
</gene>
<sequence>MYPNKLYIDGKWSTVEKTIDVINPATNEVIGNIPNAGAQEAKAAADAAHKAFKTWSKKTAKERSAILMKWHELIEKDTDNLAKIMTTEQGKPLAQAKGEIAYGNDYIAWFAAEGQRLYGETIPASHPNKRITVKRQPVGVVAAITPWNFPAAMITRKIAPALAAGCTIVVKPSEETPFTAFRLAELAEEAGVPNGVINVVTGDAAAIGDTWQKDGRIRKLTFTGSTAVGKHLMRGAADTVKKLSLELGGHAPFIVTENADIDAAVQGLATAKFSNAGQICICPNRIFVHENIAEEFIEKFVAKVKEIKVGNGLEKDTNVGPLINQKAVDKVIAQIKDATEKGAKVLVGGNAITDKGGSFMEPTVITNVTEDMKCMFEETFGPLAPIVTFKTAEEAVERANNSPYGLAGYVFTQDLKEATYISEELEYGIVGVNDGSPSTAQAPFGGFKESGLGREGSHYGIEDYLEVKYISTGL</sequence>
<accession>A0A1I6BW83</accession>
<dbReference type="InterPro" id="IPR016163">
    <property type="entry name" value="Ald_DH_C"/>
</dbReference>
<evidence type="ECO:0000313" key="5">
    <source>
        <dbReference type="EMBL" id="SFQ85192.1"/>
    </source>
</evidence>
<dbReference type="InterPro" id="IPR012394">
    <property type="entry name" value="Aldehyde_DH_NAD(P)"/>
</dbReference>
<feature type="domain" description="Aldehyde dehydrogenase" evidence="4">
    <location>
        <begin position="16"/>
        <end position="470"/>
    </location>
</feature>
<evidence type="ECO:0000259" key="4">
    <source>
        <dbReference type="Pfam" id="PF00171"/>
    </source>
</evidence>
<protein>
    <recommendedName>
        <fullName evidence="3">Aldehyde dehydrogenase</fullName>
    </recommendedName>
</protein>
<comment type="caution">
    <text evidence="5">The sequence shown here is derived from an EMBL/GenBank/DDBJ whole genome shotgun (WGS) entry which is preliminary data.</text>
</comment>
<dbReference type="EMBL" id="FOXX01000015">
    <property type="protein sequence ID" value="SFQ85192.1"/>
    <property type="molecule type" value="Genomic_DNA"/>
</dbReference>
<dbReference type="Gene3D" id="3.40.309.10">
    <property type="entry name" value="Aldehyde Dehydrogenase, Chain A, domain 2"/>
    <property type="match status" value="1"/>
</dbReference>
<dbReference type="InterPro" id="IPR010102">
    <property type="entry name" value="Succ_semiAld_DH"/>
</dbReference>
<dbReference type="NCBIfam" id="TIGR01780">
    <property type="entry name" value="SSADH"/>
    <property type="match status" value="1"/>
</dbReference>
<dbReference type="InterPro" id="IPR016161">
    <property type="entry name" value="Ald_DH/histidinol_DH"/>
</dbReference>
<dbReference type="Pfam" id="PF00171">
    <property type="entry name" value="Aldedh"/>
    <property type="match status" value="1"/>
</dbReference>
<dbReference type="PANTHER" id="PTHR43353:SF5">
    <property type="entry name" value="SUCCINATE-SEMIALDEHYDE DEHYDROGENASE, MITOCHONDRIAL"/>
    <property type="match status" value="1"/>
</dbReference>
<name>A0A1I6BW83_9BACI</name>
<keyword evidence="2 3" id="KW-0560">Oxidoreductase</keyword>
<dbReference type="RefSeq" id="WP_061802690.1">
    <property type="nucleotide sequence ID" value="NZ_FOXX01000015.1"/>
</dbReference>
<evidence type="ECO:0000313" key="6">
    <source>
        <dbReference type="Proteomes" id="UP000182762"/>
    </source>
</evidence>
<dbReference type="PROSITE" id="PS00070">
    <property type="entry name" value="ALDEHYDE_DEHYDR_CYS"/>
    <property type="match status" value="1"/>
</dbReference>
<comment type="similarity">
    <text evidence="1 3">Belongs to the aldehyde dehydrogenase family.</text>
</comment>
<dbReference type="Gene3D" id="3.40.605.10">
    <property type="entry name" value="Aldehyde Dehydrogenase, Chain A, domain 1"/>
    <property type="match status" value="1"/>
</dbReference>
<dbReference type="PANTHER" id="PTHR43353">
    <property type="entry name" value="SUCCINATE-SEMIALDEHYDE DEHYDROGENASE, MITOCHONDRIAL"/>
    <property type="match status" value="1"/>
</dbReference>
<dbReference type="CDD" id="cd07103">
    <property type="entry name" value="ALDH_F5_SSADH_GabD"/>
    <property type="match status" value="1"/>
</dbReference>
<dbReference type="SUPFAM" id="SSF53720">
    <property type="entry name" value="ALDH-like"/>
    <property type="match status" value="1"/>
</dbReference>
<organism evidence="5 6">
    <name type="scientific">Priestia endophytica DSM 13796</name>
    <dbReference type="NCBI Taxonomy" id="1121089"/>
    <lineage>
        <taxon>Bacteria</taxon>
        <taxon>Bacillati</taxon>
        <taxon>Bacillota</taxon>
        <taxon>Bacilli</taxon>
        <taxon>Bacillales</taxon>
        <taxon>Bacillaceae</taxon>
        <taxon>Priestia</taxon>
    </lineage>
</organism>
<keyword evidence="6" id="KW-1185">Reference proteome</keyword>
<proteinExistence type="inferred from homology"/>
<reference evidence="5 6" key="1">
    <citation type="submission" date="2016-10" db="EMBL/GenBank/DDBJ databases">
        <authorList>
            <person name="Varghese N."/>
            <person name="Submissions S."/>
        </authorList>
    </citation>
    <scope>NUCLEOTIDE SEQUENCE [LARGE SCALE GENOMIC DNA]</scope>
    <source>
        <strain evidence="5 6">DSM 13796</strain>
    </source>
</reference>
<dbReference type="InterPro" id="IPR016162">
    <property type="entry name" value="Ald_DH_N"/>
</dbReference>
<dbReference type="InterPro" id="IPR016160">
    <property type="entry name" value="Ald_DH_CS_CYS"/>
</dbReference>
<dbReference type="InterPro" id="IPR050740">
    <property type="entry name" value="Aldehyde_DH_Superfamily"/>
</dbReference>
<dbReference type="PIRSF" id="PIRSF036492">
    <property type="entry name" value="ALDH"/>
    <property type="match status" value="1"/>
</dbReference>
<dbReference type="Proteomes" id="UP000182762">
    <property type="component" value="Unassembled WGS sequence"/>
</dbReference>
<evidence type="ECO:0000256" key="1">
    <source>
        <dbReference type="ARBA" id="ARBA00009986"/>
    </source>
</evidence>
<dbReference type="InterPro" id="IPR015590">
    <property type="entry name" value="Aldehyde_DH_dom"/>
</dbReference>
<dbReference type="GeneID" id="93712875"/>